<protein>
    <submittedName>
        <fullName evidence="2">Uncharacterized protein</fullName>
    </submittedName>
</protein>
<proteinExistence type="predicted"/>
<dbReference type="Proteomes" id="UP000009319">
    <property type="component" value="Unassembled WGS sequence"/>
</dbReference>
<organism evidence="2 3">
    <name type="scientific">Rhizobium mesoamericanum STM3625</name>
    <dbReference type="NCBI Taxonomy" id="1211777"/>
    <lineage>
        <taxon>Bacteria</taxon>
        <taxon>Pseudomonadati</taxon>
        <taxon>Pseudomonadota</taxon>
        <taxon>Alphaproteobacteria</taxon>
        <taxon>Hyphomicrobiales</taxon>
        <taxon>Rhizobiaceae</taxon>
        <taxon>Rhizobium/Agrobacterium group</taxon>
        <taxon>Rhizobium</taxon>
    </lineage>
</organism>
<gene>
    <name evidence="2" type="ORF">BN77_p10914</name>
</gene>
<evidence type="ECO:0000313" key="2">
    <source>
        <dbReference type="EMBL" id="CCM78258.1"/>
    </source>
</evidence>
<name>K0PWV5_9HYPH</name>
<dbReference type="HOGENOM" id="CLU_1843522_0_0_5"/>
<dbReference type="eggNOG" id="ENOG502Z8PE">
    <property type="taxonomic scope" value="Bacteria"/>
</dbReference>
<feature type="region of interest" description="Disordered" evidence="1">
    <location>
        <begin position="116"/>
        <end position="139"/>
    </location>
</feature>
<evidence type="ECO:0000256" key="1">
    <source>
        <dbReference type="SAM" id="MobiDB-lite"/>
    </source>
</evidence>
<sequence>MSLPQLPPGGFERLPAFIPFQRIIAVQFCAHLLALQRFAAALADRSKASVSDIIMPTGRTTIHVLWGLSVRRIDDRSCEFTNLVRSRTTDEFKAFLDRQGIPFDVFRAQRQPMSIAHNQGETHSLRPASSALRWGTESR</sequence>
<accession>K0PWV5</accession>
<keyword evidence="3" id="KW-1185">Reference proteome</keyword>
<dbReference type="EMBL" id="CANI01000036">
    <property type="protein sequence ID" value="CCM78258.1"/>
    <property type="molecule type" value="Genomic_DNA"/>
</dbReference>
<dbReference type="STRING" id="1211777.BN77_p10914"/>
<dbReference type="AlphaFoldDB" id="K0PWV5"/>
<comment type="caution">
    <text evidence="2">The sequence shown here is derived from an EMBL/GenBank/DDBJ whole genome shotgun (WGS) entry which is preliminary data.</text>
</comment>
<evidence type="ECO:0000313" key="3">
    <source>
        <dbReference type="Proteomes" id="UP000009319"/>
    </source>
</evidence>
<reference evidence="2 3" key="1">
    <citation type="journal article" date="2013" name="Genome Announc.">
        <title>Draft Genome Sequence of Rhizobium mesoamericanum STM3625, a Nitrogen-Fixing Symbiont of Mimosa pudica Isolated in French Guiana (South America).</title>
        <authorList>
            <person name="Moulin L."/>
            <person name="Mornico D."/>
            <person name="Melkonian R."/>
            <person name="Klonowska A."/>
        </authorList>
    </citation>
    <scope>NUCLEOTIDE SEQUENCE [LARGE SCALE GENOMIC DNA]</scope>
    <source>
        <strain evidence="2 3">STM3625</strain>
    </source>
</reference>